<name>A0ABY3PRB4_9CYAN</name>
<keyword evidence="2" id="KW-1185">Reference proteome</keyword>
<sequence>MTDRQIKHLKSAEFKRLCGVQPETFQAMVVVLQPALERTGKRGGQAKLATEEQQLVVEQCTCRILSTVCGRGRLHDLRWFKNSRTRFAPWTKCLADKGYRGPTARCRSKNADAQPGVG</sequence>
<proteinExistence type="predicted"/>
<reference evidence="1 2" key="1">
    <citation type="journal article" date="2021" name="Genome Biol. Evol.">
        <title>Complete Genome Sequencing of a Novel Gloeobacter Species from a Waterfall Cave in Mexico.</title>
        <authorList>
            <person name="Saw J.H."/>
            <person name="Cardona T."/>
            <person name="Montejano G."/>
        </authorList>
    </citation>
    <scope>NUCLEOTIDE SEQUENCE [LARGE SCALE GENOMIC DNA]</scope>
    <source>
        <strain evidence="1">MG652769</strain>
    </source>
</reference>
<evidence type="ECO:0000313" key="1">
    <source>
        <dbReference type="EMBL" id="UFP96154.1"/>
    </source>
</evidence>
<accession>A0ABY3PRB4</accession>
<dbReference type="Proteomes" id="UP001054846">
    <property type="component" value="Chromosome"/>
</dbReference>
<organism evidence="1 2">
    <name type="scientific">Gloeobacter morelensis MG652769</name>
    <dbReference type="NCBI Taxonomy" id="2781736"/>
    <lineage>
        <taxon>Bacteria</taxon>
        <taxon>Bacillati</taxon>
        <taxon>Cyanobacteriota</taxon>
        <taxon>Cyanophyceae</taxon>
        <taxon>Gloeobacterales</taxon>
        <taxon>Gloeobacteraceae</taxon>
        <taxon>Gloeobacter</taxon>
        <taxon>Gloeobacter morelensis</taxon>
    </lineage>
</organism>
<evidence type="ECO:0000313" key="2">
    <source>
        <dbReference type="Proteomes" id="UP001054846"/>
    </source>
</evidence>
<evidence type="ECO:0008006" key="3">
    <source>
        <dbReference type="Google" id="ProtNLM"/>
    </source>
</evidence>
<protein>
    <recommendedName>
        <fullName evidence="3">Transposase</fullName>
    </recommendedName>
</protein>
<dbReference type="EMBL" id="CP063845">
    <property type="protein sequence ID" value="UFP96154.1"/>
    <property type="molecule type" value="Genomic_DNA"/>
</dbReference>
<gene>
    <name evidence="1" type="ORF">ISF26_08090</name>
</gene>
<dbReference type="RefSeq" id="WP_230843399.1">
    <property type="nucleotide sequence ID" value="NZ_CP063845.1"/>
</dbReference>